<dbReference type="GO" id="GO:0004672">
    <property type="term" value="F:protein kinase activity"/>
    <property type="evidence" value="ECO:0007669"/>
    <property type="project" value="InterPro"/>
</dbReference>
<dbReference type="AlphaFoldDB" id="Q08QQ3"/>
<dbReference type="GO" id="GO:0003677">
    <property type="term" value="F:DNA binding"/>
    <property type="evidence" value="ECO:0007669"/>
    <property type="project" value="UniProtKB-KW"/>
</dbReference>
<dbReference type="PROSITE" id="PS50011">
    <property type="entry name" value="PROTEIN_KINASE_DOM"/>
    <property type="match status" value="1"/>
</dbReference>
<evidence type="ECO:0000313" key="9">
    <source>
        <dbReference type="EMBL" id="EAU62812.1"/>
    </source>
</evidence>
<evidence type="ECO:0000259" key="6">
    <source>
        <dbReference type="PROSITE" id="PS50011"/>
    </source>
</evidence>
<dbReference type="CDD" id="cd14014">
    <property type="entry name" value="STKc_PknB_like"/>
    <property type="match status" value="1"/>
</dbReference>
<proteinExistence type="predicted"/>
<feature type="domain" description="Protein kinase" evidence="6">
    <location>
        <begin position="5"/>
        <end position="264"/>
    </location>
</feature>
<feature type="transmembrane region" description="Helical" evidence="5">
    <location>
        <begin position="508"/>
        <end position="528"/>
    </location>
</feature>
<keyword evidence="5" id="KW-1133">Transmembrane helix</keyword>
<dbReference type="GO" id="GO:0006355">
    <property type="term" value="P:regulation of DNA-templated transcription"/>
    <property type="evidence" value="ECO:0007669"/>
    <property type="project" value="InterPro"/>
</dbReference>
<dbReference type="InterPro" id="IPR000792">
    <property type="entry name" value="Tscrpt_reg_LuxR_C"/>
</dbReference>
<dbReference type="InterPro" id="IPR058245">
    <property type="entry name" value="NreC/VraR/RcsB-like_REC"/>
</dbReference>
<dbReference type="SMART" id="SM00448">
    <property type="entry name" value="REC"/>
    <property type="match status" value="1"/>
</dbReference>
<keyword evidence="5" id="KW-0472">Membrane</keyword>
<reference evidence="9 10" key="1">
    <citation type="submission" date="2006-04" db="EMBL/GenBank/DDBJ databases">
        <authorList>
            <person name="Nierman W.C."/>
        </authorList>
    </citation>
    <scope>NUCLEOTIDE SEQUENCE [LARGE SCALE GENOMIC DNA]</scope>
    <source>
        <strain evidence="9 10">DW4/3-1</strain>
    </source>
</reference>
<dbReference type="Gene3D" id="1.10.510.10">
    <property type="entry name" value="Transferase(Phosphotransferase) domain 1"/>
    <property type="match status" value="1"/>
</dbReference>
<dbReference type="SUPFAM" id="SSF56112">
    <property type="entry name" value="Protein kinase-like (PK-like)"/>
    <property type="match status" value="1"/>
</dbReference>
<dbReference type="Pfam" id="PF00196">
    <property type="entry name" value="GerE"/>
    <property type="match status" value="1"/>
</dbReference>
<dbReference type="InterPro" id="IPR011009">
    <property type="entry name" value="Kinase-like_dom_sf"/>
</dbReference>
<sequence length="884" mass="95254">MSASYRLTGRVESGDLAELYQATQEAGGSVVVKLFHAKTSDPAYARVLADTSRVLNPLRPVGIVPVVDMGFVKQRLAVVREHMEGFTLGTALQRLNSKEVLLSSALALHLVIQLLEAVQRAHEVGVIHGAITPGNLLLSREGVPGICDFGALKALMAVPELKRAFATRGRSAYRAPEVGRGEEPSELSDIYSLGAIAYELLTLREALVVGSGLSTRRDGLPPPSRLDRRINSRLDPVILRALDPLPQRRFRSAGEFAGGLRNFLVAHGGMPGAEDLRRFIRELVPNEVNFTTLGPVPFSEPFTLAPVSGAEISLLRAEPLDVSVVVRTPFSPALSEEETFAKTQESAPAFEEYTPEGPAALEPLRAGAPEPVSEDETTSPTPPQEAHWEAPAGAVPAPPRKQLVPQGGITGSREGTRIGRNPRLKWVEDVSDGASAEEAVDELSTSVRRRLAARDVPATAPSRPPVSKERPEIPMPPPTQEAVPAVGRRRLLTEELNLLKITRRQRRALGFVGALVLVGVFAFVLATWERSRLRRGTEAPSGSAPGSPCGCLRVPVPRAGPGAASPLGPSASGPGARRRVRGRGGASALPARLSDVALQYAGAGLHRWGPGEAAHAAHSLPGEARQPAHRAGSPVHRGAGRIPPALRAGQDTGHRADLQTRPEALSMDRTRVYVVEDQPTLLKNLVKVLGTFEELEVVGTCQDGELAVEDIVQVRPQIVLLDLELPGLNGIQVTQRVKRRVSNVEILILTSFEDEQKVYEAIQAGASGYLVKRVGPEKIRSSIREVMEGGTVLEPIIAKRFWNYFHSLQAKPAGKPENPWGLTPAEFEVLRYVAKGLSNAEVGEVMTLERRTVRTHLSHIYRKMGVNSHVEAVVLALKAGVVDL</sequence>
<feature type="region of interest" description="Disordered" evidence="4">
    <location>
        <begin position="560"/>
        <end position="587"/>
    </location>
</feature>
<dbReference type="Pfam" id="PF00069">
    <property type="entry name" value="Pkinase"/>
    <property type="match status" value="1"/>
</dbReference>
<dbReference type="InterPro" id="IPR000719">
    <property type="entry name" value="Prot_kinase_dom"/>
</dbReference>
<feature type="region of interest" description="Disordered" evidence="4">
    <location>
        <begin position="360"/>
        <end position="417"/>
    </location>
</feature>
<evidence type="ECO:0000313" key="10">
    <source>
        <dbReference type="Proteomes" id="UP000032702"/>
    </source>
</evidence>
<dbReference type="PRINTS" id="PR00038">
    <property type="entry name" value="HTHLUXR"/>
</dbReference>
<dbReference type="InterPro" id="IPR016032">
    <property type="entry name" value="Sig_transdc_resp-reg_C-effctor"/>
</dbReference>
<dbReference type="InterPro" id="IPR039420">
    <property type="entry name" value="WalR-like"/>
</dbReference>
<evidence type="ECO:0000256" key="4">
    <source>
        <dbReference type="SAM" id="MobiDB-lite"/>
    </source>
</evidence>
<evidence type="ECO:0000256" key="1">
    <source>
        <dbReference type="ARBA" id="ARBA00022553"/>
    </source>
</evidence>
<name>Q08QQ3_STIAD</name>
<dbReference type="PROSITE" id="PS00622">
    <property type="entry name" value="HTH_LUXR_1"/>
    <property type="match status" value="1"/>
</dbReference>
<evidence type="ECO:0000256" key="3">
    <source>
        <dbReference type="PROSITE-ProRule" id="PRU00169"/>
    </source>
</evidence>
<dbReference type="InterPro" id="IPR001789">
    <property type="entry name" value="Sig_transdc_resp-reg_receiver"/>
</dbReference>
<dbReference type="EMBL" id="AAMD01000203">
    <property type="protein sequence ID" value="EAU62812.1"/>
    <property type="molecule type" value="Genomic_DNA"/>
</dbReference>
<feature type="region of interest" description="Disordered" evidence="4">
    <location>
        <begin position="612"/>
        <end position="654"/>
    </location>
</feature>
<dbReference type="SMART" id="SM00220">
    <property type="entry name" value="S_TKc"/>
    <property type="match status" value="1"/>
</dbReference>
<feature type="region of interest" description="Disordered" evidence="4">
    <location>
        <begin position="454"/>
        <end position="483"/>
    </location>
</feature>
<feature type="domain" description="Response regulatory" evidence="8">
    <location>
        <begin position="671"/>
        <end position="787"/>
    </location>
</feature>
<dbReference type="PROSITE" id="PS50110">
    <property type="entry name" value="RESPONSE_REGULATORY"/>
    <property type="match status" value="1"/>
</dbReference>
<evidence type="ECO:0000259" key="8">
    <source>
        <dbReference type="PROSITE" id="PS50110"/>
    </source>
</evidence>
<feature type="region of interest" description="Disordered" evidence="4">
    <location>
        <begin position="534"/>
        <end position="553"/>
    </location>
</feature>
<feature type="modified residue" description="4-aspartylphosphate" evidence="3">
    <location>
        <position position="722"/>
    </location>
</feature>
<dbReference type="PATRIC" id="fig|378806.16.peg.1635"/>
<keyword evidence="1 3" id="KW-0597">Phosphoprotein</keyword>
<accession>Q08QQ3</accession>
<dbReference type="PROSITE" id="PS50043">
    <property type="entry name" value="HTH_LUXR_2"/>
    <property type="match status" value="1"/>
</dbReference>
<dbReference type="InterPro" id="IPR011006">
    <property type="entry name" value="CheY-like_superfamily"/>
</dbReference>
<dbReference type="SMART" id="SM00421">
    <property type="entry name" value="HTH_LUXR"/>
    <property type="match status" value="1"/>
</dbReference>
<comment type="caution">
    <text evidence="9">The sequence shown here is derived from an EMBL/GenBank/DDBJ whole genome shotgun (WGS) entry which is preliminary data.</text>
</comment>
<feature type="domain" description="HTH luxR-type" evidence="7">
    <location>
        <begin position="815"/>
        <end position="880"/>
    </location>
</feature>
<dbReference type="CDD" id="cd06170">
    <property type="entry name" value="LuxR_C_like"/>
    <property type="match status" value="1"/>
</dbReference>
<dbReference type="GO" id="GO:0000160">
    <property type="term" value="P:phosphorelay signal transduction system"/>
    <property type="evidence" value="ECO:0007669"/>
    <property type="project" value="InterPro"/>
</dbReference>
<dbReference type="SUPFAM" id="SSF52172">
    <property type="entry name" value="CheY-like"/>
    <property type="match status" value="1"/>
</dbReference>
<dbReference type="CDD" id="cd17535">
    <property type="entry name" value="REC_NarL-like"/>
    <property type="match status" value="1"/>
</dbReference>
<evidence type="ECO:0000256" key="5">
    <source>
        <dbReference type="SAM" id="Phobius"/>
    </source>
</evidence>
<protein>
    <submittedName>
        <fullName evidence="9">Response regulator receiver domain protein</fullName>
    </submittedName>
</protein>
<dbReference type="SUPFAM" id="SSF46894">
    <property type="entry name" value="C-terminal effector domain of the bipartite response regulators"/>
    <property type="match status" value="1"/>
</dbReference>
<evidence type="ECO:0000259" key="7">
    <source>
        <dbReference type="PROSITE" id="PS50043"/>
    </source>
</evidence>
<dbReference type="Proteomes" id="UP000032702">
    <property type="component" value="Unassembled WGS sequence"/>
</dbReference>
<evidence type="ECO:0000256" key="2">
    <source>
        <dbReference type="ARBA" id="ARBA00023125"/>
    </source>
</evidence>
<keyword evidence="2" id="KW-0238">DNA-binding</keyword>
<dbReference type="PANTHER" id="PTHR43214:SF43">
    <property type="entry name" value="TWO-COMPONENT RESPONSE REGULATOR"/>
    <property type="match status" value="1"/>
</dbReference>
<organism evidence="9 10">
    <name type="scientific">Stigmatella aurantiaca (strain DW4/3-1)</name>
    <dbReference type="NCBI Taxonomy" id="378806"/>
    <lineage>
        <taxon>Bacteria</taxon>
        <taxon>Pseudomonadati</taxon>
        <taxon>Myxococcota</taxon>
        <taxon>Myxococcia</taxon>
        <taxon>Myxococcales</taxon>
        <taxon>Cystobacterineae</taxon>
        <taxon>Archangiaceae</taxon>
        <taxon>Stigmatella</taxon>
    </lineage>
</organism>
<dbReference type="Gene3D" id="3.40.50.2300">
    <property type="match status" value="1"/>
</dbReference>
<dbReference type="GO" id="GO:0005524">
    <property type="term" value="F:ATP binding"/>
    <property type="evidence" value="ECO:0007669"/>
    <property type="project" value="InterPro"/>
</dbReference>
<keyword evidence="5" id="KW-0812">Transmembrane</keyword>
<gene>
    <name evidence="9" type="ORF">STIAU_6407</name>
</gene>
<dbReference type="PANTHER" id="PTHR43214">
    <property type="entry name" value="TWO-COMPONENT RESPONSE REGULATOR"/>
    <property type="match status" value="1"/>
</dbReference>
<dbReference type="Pfam" id="PF00072">
    <property type="entry name" value="Response_reg"/>
    <property type="match status" value="1"/>
</dbReference>